<keyword evidence="2" id="KW-0472">Membrane</keyword>
<name>A0A392TH60_9FABA</name>
<keyword evidence="2" id="KW-0812">Transmembrane</keyword>
<dbReference type="PANTHER" id="PTHR43337">
    <property type="entry name" value="XANTHINE/URACIL PERMEASE C887.17-RELATED"/>
    <property type="match status" value="1"/>
</dbReference>
<evidence type="ECO:0000313" key="4">
    <source>
        <dbReference type="Proteomes" id="UP000265520"/>
    </source>
</evidence>
<keyword evidence="1" id="KW-0813">Transport</keyword>
<feature type="non-terminal residue" evidence="3">
    <location>
        <position position="39"/>
    </location>
</feature>
<keyword evidence="2" id="KW-1133">Transmembrane helix</keyword>
<keyword evidence="4" id="KW-1185">Reference proteome</keyword>
<dbReference type="EMBL" id="LXQA010581976">
    <property type="protein sequence ID" value="MCI60463.1"/>
    <property type="molecule type" value="Genomic_DNA"/>
</dbReference>
<dbReference type="PANTHER" id="PTHR43337:SF19">
    <property type="entry name" value="ADENINE_GUANINE PERMEASE AZG1"/>
    <property type="match status" value="1"/>
</dbReference>
<dbReference type="GO" id="GO:0005345">
    <property type="term" value="F:purine nucleobase transmembrane transporter activity"/>
    <property type="evidence" value="ECO:0007669"/>
    <property type="project" value="TreeGrafter"/>
</dbReference>
<reference evidence="3 4" key="1">
    <citation type="journal article" date="2018" name="Front. Plant Sci.">
        <title>Red Clover (Trifolium pratense) and Zigzag Clover (T. medium) - A Picture of Genomic Similarities and Differences.</title>
        <authorList>
            <person name="Dluhosova J."/>
            <person name="Istvanek J."/>
            <person name="Nedelnik J."/>
            <person name="Repkova J."/>
        </authorList>
    </citation>
    <scope>NUCLEOTIDE SEQUENCE [LARGE SCALE GENOMIC DNA]</scope>
    <source>
        <strain evidence="4">cv. 10/8</strain>
        <tissue evidence="3">Leaf</tissue>
    </source>
</reference>
<feature type="transmembrane region" description="Helical" evidence="2">
    <location>
        <begin position="15"/>
        <end position="36"/>
    </location>
</feature>
<dbReference type="AlphaFoldDB" id="A0A392TH60"/>
<dbReference type="GO" id="GO:0015854">
    <property type="term" value="P:guanine transport"/>
    <property type="evidence" value="ECO:0007669"/>
    <property type="project" value="TreeGrafter"/>
</dbReference>
<accession>A0A392TH60</accession>
<protein>
    <submittedName>
        <fullName evidence="3">Adenine/guanine permease AZG1-like</fullName>
    </submittedName>
</protein>
<proteinExistence type="predicted"/>
<dbReference type="GO" id="GO:0005886">
    <property type="term" value="C:plasma membrane"/>
    <property type="evidence" value="ECO:0007669"/>
    <property type="project" value="TreeGrafter"/>
</dbReference>
<evidence type="ECO:0000256" key="1">
    <source>
        <dbReference type="ARBA" id="ARBA00022448"/>
    </source>
</evidence>
<sequence length="39" mass="4402">MRSVVEIDWEDMRQAIPAFVTMILMPLTYSIAYGLIGGI</sequence>
<dbReference type="InterPro" id="IPR045018">
    <property type="entry name" value="Azg-like"/>
</dbReference>
<organism evidence="3 4">
    <name type="scientific">Trifolium medium</name>
    <dbReference type="NCBI Taxonomy" id="97028"/>
    <lineage>
        <taxon>Eukaryota</taxon>
        <taxon>Viridiplantae</taxon>
        <taxon>Streptophyta</taxon>
        <taxon>Embryophyta</taxon>
        <taxon>Tracheophyta</taxon>
        <taxon>Spermatophyta</taxon>
        <taxon>Magnoliopsida</taxon>
        <taxon>eudicotyledons</taxon>
        <taxon>Gunneridae</taxon>
        <taxon>Pentapetalae</taxon>
        <taxon>rosids</taxon>
        <taxon>fabids</taxon>
        <taxon>Fabales</taxon>
        <taxon>Fabaceae</taxon>
        <taxon>Papilionoideae</taxon>
        <taxon>50 kb inversion clade</taxon>
        <taxon>NPAAA clade</taxon>
        <taxon>Hologalegina</taxon>
        <taxon>IRL clade</taxon>
        <taxon>Trifolieae</taxon>
        <taxon>Trifolium</taxon>
    </lineage>
</organism>
<evidence type="ECO:0000256" key="2">
    <source>
        <dbReference type="SAM" id="Phobius"/>
    </source>
</evidence>
<evidence type="ECO:0000313" key="3">
    <source>
        <dbReference type="EMBL" id="MCI60463.1"/>
    </source>
</evidence>
<dbReference type="Proteomes" id="UP000265520">
    <property type="component" value="Unassembled WGS sequence"/>
</dbReference>
<comment type="caution">
    <text evidence="3">The sequence shown here is derived from an EMBL/GenBank/DDBJ whole genome shotgun (WGS) entry which is preliminary data.</text>
</comment>
<dbReference type="GO" id="GO:0015853">
    <property type="term" value="P:adenine transport"/>
    <property type="evidence" value="ECO:0007669"/>
    <property type="project" value="TreeGrafter"/>
</dbReference>